<dbReference type="Pfam" id="PF14580">
    <property type="entry name" value="LRR_9"/>
    <property type="match status" value="1"/>
</dbReference>
<dbReference type="SMART" id="SM00552">
    <property type="entry name" value="ADEAMc"/>
    <property type="match status" value="1"/>
</dbReference>
<feature type="domain" description="A to I editase" evidence="4">
    <location>
        <begin position="460"/>
        <end position="786"/>
    </location>
</feature>
<dbReference type="InterPro" id="IPR001611">
    <property type="entry name" value="Leu-rich_rpt"/>
</dbReference>
<dbReference type="PANTHER" id="PTHR10910:SF62">
    <property type="entry name" value="AT07585P-RELATED"/>
    <property type="match status" value="1"/>
</dbReference>
<dbReference type="PANTHER" id="PTHR10910">
    <property type="entry name" value="EUKARYOTE SPECIFIC DSRNA BINDING PROTEIN"/>
    <property type="match status" value="1"/>
</dbReference>
<dbReference type="Gene3D" id="3.30.160.20">
    <property type="match status" value="2"/>
</dbReference>
<gene>
    <name evidence="5" type="primary">Adarb1</name>
    <name evidence="5" type="ORF">CDAR_312001</name>
</gene>
<keyword evidence="6" id="KW-1185">Reference proteome</keyword>
<evidence type="ECO:0000256" key="2">
    <source>
        <dbReference type="SAM" id="MobiDB-lite"/>
    </source>
</evidence>
<dbReference type="GO" id="GO:0003726">
    <property type="term" value="F:double-stranded RNA adenosine deaminase activity"/>
    <property type="evidence" value="ECO:0007669"/>
    <property type="project" value="TreeGrafter"/>
</dbReference>
<sequence>MDEKIQNLLSENKATDVTEINLDGCSGPFKFQCLQQFSNLEYLSLKNSSISTLRGFPKLPNLKKLDLSNNKLSSTIFFLHGCPQMTHLNLSNNKIKDISALKTLGKLKNLQSLLLVNCEIAHTPEYRKRIFHMIKNLKDLDGEDKTMEDAEEPKVEELEQKNDSVNGSNPKKGKKRKIKSTDSPQKKSKFLLPQKNALMQLNELKPGLKYVVESISGPAHNPNFVVSVEVNGYNYKGHGNSKQLAKHAAAQLALASFVQYSDTPKAIIALNQSVEAIDFTTDVKNEAFSFNEPEQHKNGSDVQLIEPSLKNSIPKNLTEAAKKNPVMLLNEIHPGLDYKLIEENSSIPSQRFCMSVEIDGVTYEGTGPNKKQAKASAARSVLSNLYKVSYNMQGLSQSIPNSFDAELYNFPQAVADKVSKLLLSTFKEIMTGNAEHAKWKIIAGVAMTTDGAMEDIKVISFATGTKCINGEHISMIGANLNDCHAEIISRRCLKDFFYTNLEYHITGQQGQSIFLKKENGGFCLKPQIKFHLYISTAPCGDARIFCPHEEEVMKGMDRHPNRNSRGVLRTKIESGEGTIPIRSGQSIQTWDGILPGQERLLTMSCSDKIASWNVLGLQGALLSHFIEPIYLDSVILGGLFHPNHLRRALFGRFENSIEDLPLSFKINKPKMCVISSPETRHLAKSPNFSVNWTTGLERAEIVNAITGKTEGNEVSRLAKRAFFQRFLNIYNRIPHIIDYEIPKQGMYVAYKNVVKHYQEAKKALALAFTKADLGNWVKKPIEQNEFELR</sequence>
<protein>
    <submittedName>
        <fullName evidence="5">Double-stranded RNA-specific editase 1</fullName>
    </submittedName>
</protein>
<dbReference type="GO" id="GO:0005730">
    <property type="term" value="C:nucleolus"/>
    <property type="evidence" value="ECO:0007669"/>
    <property type="project" value="TreeGrafter"/>
</dbReference>
<dbReference type="CDD" id="cd19866">
    <property type="entry name" value="DSRM_STRBP_RED-like_rpt2"/>
    <property type="match status" value="1"/>
</dbReference>
<feature type="compositionally biased region" description="Basic and acidic residues" evidence="2">
    <location>
        <begin position="144"/>
        <end position="162"/>
    </location>
</feature>
<keyword evidence="1" id="KW-0694">RNA-binding</keyword>
<evidence type="ECO:0000259" key="3">
    <source>
        <dbReference type="PROSITE" id="PS50137"/>
    </source>
</evidence>
<accession>A0AAV4S5R8</accession>
<dbReference type="Pfam" id="PF00035">
    <property type="entry name" value="dsrm"/>
    <property type="match status" value="2"/>
</dbReference>
<dbReference type="GO" id="GO:0003725">
    <property type="term" value="F:double-stranded RNA binding"/>
    <property type="evidence" value="ECO:0007669"/>
    <property type="project" value="TreeGrafter"/>
</dbReference>
<dbReference type="GO" id="GO:0005737">
    <property type="term" value="C:cytoplasm"/>
    <property type="evidence" value="ECO:0007669"/>
    <property type="project" value="TreeGrafter"/>
</dbReference>
<evidence type="ECO:0000313" key="6">
    <source>
        <dbReference type="Proteomes" id="UP001054837"/>
    </source>
</evidence>
<dbReference type="Gene3D" id="3.80.10.10">
    <property type="entry name" value="Ribonuclease Inhibitor"/>
    <property type="match status" value="1"/>
</dbReference>
<dbReference type="GO" id="GO:0006396">
    <property type="term" value="P:RNA processing"/>
    <property type="evidence" value="ECO:0007669"/>
    <property type="project" value="InterPro"/>
</dbReference>
<evidence type="ECO:0000256" key="1">
    <source>
        <dbReference type="PROSITE-ProRule" id="PRU00266"/>
    </source>
</evidence>
<dbReference type="SUPFAM" id="SSF54768">
    <property type="entry name" value="dsRNA-binding domain-like"/>
    <property type="match status" value="2"/>
</dbReference>
<feature type="domain" description="DRBM" evidence="3">
    <location>
        <begin position="312"/>
        <end position="387"/>
    </location>
</feature>
<dbReference type="PROSITE" id="PS50141">
    <property type="entry name" value="A_DEAMIN_EDITASE"/>
    <property type="match status" value="1"/>
</dbReference>
<organism evidence="5 6">
    <name type="scientific">Caerostris darwini</name>
    <dbReference type="NCBI Taxonomy" id="1538125"/>
    <lineage>
        <taxon>Eukaryota</taxon>
        <taxon>Metazoa</taxon>
        <taxon>Ecdysozoa</taxon>
        <taxon>Arthropoda</taxon>
        <taxon>Chelicerata</taxon>
        <taxon>Arachnida</taxon>
        <taxon>Araneae</taxon>
        <taxon>Araneomorphae</taxon>
        <taxon>Entelegynae</taxon>
        <taxon>Araneoidea</taxon>
        <taxon>Araneidae</taxon>
        <taxon>Caerostris</taxon>
    </lineage>
</organism>
<evidence type="ECO:0000259" key="4">
    <source>
        <dbReference type="PROSITE" id="PS50141"/>
    </source>
</evidence>
<evidence type="ECO:0000313" key="5">
    <source>
        <dbReference type="EMBL" id="GIY29843.1"/>
    </source>
</evidence>
<feature type="domain" description="DRBM" evidence="3">
    <location>
        <begin position="193"/>
        <end position="259"/>
    </location>
</feature>
<dbReference type="InterPro" id="IPR032675">
    <property type="entry name" value="LRR_dom_sf"/>
</dbReference>
<reference evidence="5 6" key="1">
    <citation type="submission" date="2021-06" db="EMBL/GenBank/DDBJ databases">
        <title>Caerostris darwini draft genome.</title>
        <authorList>
            <person name="Kono N."/>
            <person name="Arakawa K."/>
        </authorList>
    </citation>
    <scope>NUCLEOTIDE SEQUENCE [LARGE SCALE GENOMIC DNA]</scope>
</reference>
<dbReference type="CDD" id="cd19865">
    <property type="entry name" value="DSRM_STRBP_RED-like_rpt1"/>
    <property type="match status" value="1"/>
</dbReference>
<dbReference type="SUPFAM" id="SSF52058">
    <property type="entry name" value="L domain-like"/>
    <property type="match status" value="1"/>
</dbReference>
<dbReference type="PROSITE" id="PS51450">
    <property type="entry name" value="LRR"/>
    <property type="match status" value="2"/>
</dbReference>
<dbReference type="EMBL" id="BPLQ01007403">
    <property type="protein sequence ID" value="GIY29843.1"/>
    <property type="molecule type" value="Genomic_DNA"/>
</dbReference>
<proteinExistence type="predicted"/>
<feature type="region of interest" description="Disordered" evidence="2">
    <location>
        <begin position="144"/>
        <end position="186"/>
    </location>
</feature>
<dbReference type="GO" id="GO:0006382">
    <property type="term" value="P:adenosine to inosine editing"/>
    <property type="evidence" value="ECO:0007669"/>
    <property type="project" value="TreeGrafter"/>
</dbReference>
<dbReference type="PROSITE" id="PS50137">
    <property type="entry name" value="DS_RBD"/>
    <property type="match status" value="2"/>
</dbReference>
<dbReference type="Proteomes" id="UP001054837">
    <property type="component" value="Unassembled WGS sequence"/>
</dbReference>
<comment type="caution">
    <text evidence="5">The sequence shown here is derived from an EMBL/GenBank/DDBJ whole genome shotgun (WGS) entry which is preliminary data.</text>
</comment>
<dbReference type="InterPro" id="IPR014720">
    <property type="entry name" value="dsRBD_dom"/>
</dbReference>
<dbReference type="Pfam" id="PF02137">
    <property type="entry name" value="A_deamin"/>
    <property type="match status" value="1"/>
</dbReference>
<dbReference type="SMART" id="SM00358">
    <property type="entry name" value="DSRM"/>
    <property type="match status" value="2"/>
</dbReference>
<dbReference type="GO" id="GO:0008251">
    <property type="term" value="F:tRNA-specific adenosine deaminase activity"/>
    <property type="evidence" value="ECO:0007669"/>
    <property type="project" value="TreeGrafter"/>
</dbReference>
<name>A0AAV4S5R8_9ARAC</name>
<dbReference type="AlphaFoldDB" id="A0AAV4S5R8"/>
<dbReference type="InterPro" id="IPR002466">
    <property type="entry name" value="A_deamin"/>
</dbReference>